<evidence type="ECO:0000256" key="3">
    <source>
        <dbReference type="ARBA" id="ARBA00023163"/>
    </source>
</evidence>
<dbReference type="Pfam" id="PF12802">
    <property type="entry name" value="MarR_2"/>
    <property type="match status" value="1"/>
</dbReference>
<keyword evidence="3" id="KW-0804">Transcription</keyword>
<dbReference type="SMART" id="SM00347">
    <property type="entry name" value="HTH_MARR"/>
    <property type="match status" value="1"/>
</dbReference>
<comment type="caution">
    <text evidence="5">The sequence shown here is derived from an EMBL/GenBank/DDBJ whole genome shotgun (WGS) entry which is preliminary data.</text>
</comment>
<proteinExistence type="predicted"/>
<dbReference type="PANTHER" id="PTHR42756:SF1">
    <property type="entry name" value="TRANSCRIPTIONAL REPRESSOR OF EMRAB OPERON"/>
    <property type="match status" value="1"/>
</dbReference>
<name>A0ABR9R0I0_9FIRM</name>
<dbReference type="SUPFAM" id="SSF46785">
    <property type="entry name" value="Winged helix' DNA-binding domain"/>
    <property type="match status" value="1"/>
</dbReference>
<evidence type="ECO:0000313" key="6">
    <source>
        <dbReference type="Proteomes" id="UP000768567"/>
    </source>
</evidence>
<evidence type="ECO:0000259" key="4">
    <source>
        <dbReference type="PROSITE" id="PS50995"/>
    </source>
</evidence>
<reference evidence="5 6" key="1">
    <citation type="submission" date="2020-10" db="EMBL/GenBank/DDBJ databases">
        <title>ChiBAC.</title>
        <authorList>
            <person name="Zenner C."/>
            <person name="Hitch T.C.A."/>
            <person name="Clavel T."/>
        </authorList>
    </citation>
    <scope>NUCLEOTIDE SEQUENCE [LARGE SCALE GENOMIC DNA]</scope>
    <source>
        <strain evidence="5 6">DSM 109015</strain>
    </source>
</reference>
<evidence type="ECO:0000256" key="2">
    <source>
        <dbReference type="ARBA" id="ARBA00023125"/>
    </source>
</evidence>
<dbReference type="Gene3D" id="1.10.10.10">
    <property type="entry name" value="Winged helix-like DNA-binding domain superfamily/Winged helix DNA-binding domain"/>
    <property type="match status" value="1"/>
</dbReference>
<dbReference type="Proteomes" id="UP000768567">
    <property type="component" value="Unassembled WGS sequence"/>
</dbReference>
<organism evidence="5 6">
    <name type="scientific">Gemmiger gallinarum</name>
    <dbReference type="NCBI Taxonomy" id="2779354"/>
    <lineage>
        <taxon>Bacteria</taxon>
        <taxon>Bacillati</taxon>
        <taxon>Bacillota</taxon>
        <taxon>Clostridia</taxon>
        <taxon>Eubacteriales</taxon>
        <taxon>Gemmiger</taxon>
    </lineage>
</organism>
<keyword evidence="2" id="KW-0238">DNA-binding</keyword>
<evidence type="ECO:0000256" key="1">
    <source>
        <dbReference type="ARBA" id="ARBA00023015"/>
    </source>
</evidence>
<dbReference type="EMBL" id="JADCKC010000001">
    <property type="protein sequence ID" value="MBE5036634.1"/>
    <property type="molecule type" value="Genomic_DNA"/>
</dbReference>
<sequence>MMNSSESPFKSISILYRKSHIWLNNDCARHGLTAAQAVVILIVCDYKTLTQDEITKRLSLDKSVIAKTVTKLEVGGFVVRTTNAKDKRTYDIRPTEKSWKVYPYIREEIDRCFLRMTQQMTEEEQTEFARLLAKAAAAAIDIEE</sequence>
<keyword evidence="6" id="KW-1185">Reference proteome</keyword>
<dbReference type="InterPro" id="IPR036388">
    <property type="entry name" value="WH-like_DNA-bd_sf"/>
</dbReference>
<dbReference type="RefSeq" id="WP_193499927.1">
    <property type="nucleotide sequence ID" value="NZ_JADCKC010000001.1"/>
</dbReference>
<dbReference type="InterPro" id="IPR000835">
    <property type="entry name" value="HTH_MarR-typ"/>
</dbReference>
<dbReference type="PROSITE" id="PS50995">
    <property type="entry name" value="HTH_MARR_2"/>
    <property type="match status" value="1"/>
</dbReference>
<evidence type="ECO:0000313" key="5">
    <source>
        <dbReference type="EMBL" id="MBE5036634.1"/>
    </source>
</evidence>
<dbReference type="PRINTS" id="PR00598">
    <property type="entry name" value="HTHMARR"/>
</dbReference>
<protein>
    <submittedName>
        <fullName evidence="5">MarR family transcriptional regulator</fullName>
    </submittedName>
</protein>
<gene>
    <name evidence="5" type="ORF">INF35_02365</name>
</gene>
<keyword evidence="1" id="KW-0805">Transcription regulation</keyword>
<dbReference type="InterPro" id="IPR036390">
    <property type="entry name" value="WH_DNA-bd_sf"/>
</dbReference>
<accession>A0ABR9R0I0</accession>
<dbReference type="PANTHER" id="PTHR42756">
    <property type="entry name" value="TRANSCRIPTIONAL REGULATOR, MARR"/>
    <property type="match status" value="1"/>
</dbReference>
<feature type="domain" description="HTH marR-type" evidence="4">
    <location>
        <begin position="1"/>
        <end position="137"/>
    </location>
</feature>